<proteinExistence type="predicted"/>
<dbReference type="Proteomes" id="UP000285301">
    <property type="component" value="Unassembled WGS sequence"/>
</dbReference>
<dbReference type="EMBL" id="NCKU01000798">
    <property type="protein sequence ID" value="RWS14115.1"/>
    <property type="molecule type" value="Genomic_DNA"/>
</dbReference>
<dbReference type="Pfam" id="PF22795">
    <property type="entry name" value="DUF4796_N"/>
    <property type="match status" value="1"/>
</dbReference>
<name>A0A3S3P3C6_9ACAR</name>
<dbReference type="Pfam" id="PF16044">
    <property type="entry name" value="DUF4796_C"/>
    <property type="match status" value="1"/>
</dbReference>
<evidence type="ECO:0000259" key="1">
    <source>
        <dbReference type="Pfam" id="PF16044"/>
    </source>
</evidence>
<dbReference type="InterPro" id="IPR053922">
    <property type="entry name" value="MKRN2OS-like_N"/>
</dbReference>
<dbReference type="PANTHER" id="PTHR33963:SF2">
    <property type="entry name" value="MKRN2 OPPOSITE STRAND PROTEIN"/>
    <property type="match status" value="1"/>
</dbReference>
<accession>A0A3S3P3C6</accession>
<evidence type="ECO:0000313" key="5">
    <source>
        <dbReference type="EMBL" id="RWS14115.1"/>
    </source>
</evidence>
<organism evidence="4 6">
    <name type="scientific">Dinothrombium tinctorium</name>
    <dbReference type="NCBI Taxonomy" id="1965070"/>
    <lineage>
        <taxon>Eukaryota</taxon>
        <taxon>Metazoa</taxon>
        <taxon>Ecdysozoa</taxon>
        <taxon>Arthropoda</taxon>
        <taxon>Chelicerata</taxon>
        <taxon>Arachnida</taxon>
        <taxon>Acari</taxon>
        <taxon>Acariformes</taxon>
        <taxon>Trombidiformes</taxon>
        <taxon>Prostigmata</taxon>
        <taxon>Anystina</taxon>
        <taxon>Parasitengona</taxon>
        <taxon>Trombidioidea</taxon>
        <taxon>Trombidiidae</taxon>
        <taxon>Dinothrombium</taxon>
    </lineage>
</organism>
<gene>
    <name evidence="5" type="ORF">B4U79_00345</name>
    <name evidence="4" type="ORF">B4U79_04289</name>
    <name evidence="3" type="ORF">B4U79_08399</name>
</gene>
<evidence type="ECO:0000259" key="2">
    <source>
        <dbReference type="Pfam" id="PF22795"/>
    </source>
</evidence>
<dbReference type="OrthoDB" id="10065749at2759"/>
<dbReference type="InterPro" id="IPR032016">
    <property type="entry name" value="MKRN2OS-like"/>
</dbReference>
<dbReference type="EMBL" id="NCKU01000841">
    <property type="protein sequence ID" value="RWS13944.1"/>
    <property type="molecule type" value="Genomic_DNA"/>
</dbReference>
<keyword evidence="6" id="KW-1185">Reference proteome</keyword>
<dbReference type="AlphaFoldDB" id="A0A3S3P3C6"/>
<protein>
    <submittedName>
        <fullName evidence="4">MKRN2 opposite strand protein-like protein</fullName>
    </submittedName>
</protein>
<feature type="domain" description="MKRN2 opposite strand protein-like N-terminal" evidence="2">
    <location>
        <begin position="6"/>
        <end position="36"/>
    </location>
</feature>
<dbReference type="EMBL" id="NCKU01001086">
    <property type="protein sequence ID" value="RWS13123.1"/>
    <property type="molecule type" value="Genomic_DNA"/>
</dbReference>
<reference evidence="4 6" key="1">
    <citation type="journal article" date="2018" name="Gigascience">
        <title>Genomes of trombidid mites reveal novel predicted allergens and laterally-transferred genes associated with secondary metabolism.</title>
        <authorList>
            <person name="Dong X."/>
            <person name="Chaisiri K."/>
            <person name="Xia D."/>
            <person name="Armstrong S.D."/>
            <person name="Fang Y."/>
            <person name="Donnelly M.J."/>
            <person name="Kadowaki T."/>
            <person name="McGarry J.W."/>
            <person name="Darby A.C."/>
            <person name="Makepeace B.L."/>
        </authorList>
    </citation>
    <scope>NUCLEOTIDE SEQUENCE [LARGE SCALE GENOMIC DNA]</scope>
    <source>
        <strain evidence="4">UoL-WK</strain>
    </source>
</reference>
<comment type="caution">
    <text evidence="4">The sequence shown here is derived from an EMBL/GenBank/DDBJ whole genome shotgun (WGS) entry which is preliminary data.</text>
</comment>
<reference evidence="4" key="2">
    <citation type="submission" date="2018-11" db="EMBL/GenBank/DDBJ databases">
        <title>Trombidioid mite genomics.</title>
        <authorList>
            <person name="Dong X."/>
        </authorList>
    </citation>
    <scope>NUCLEOTIDE SEQUENCE</scope>
    <source>
        <strain evidence="4">UoL-WK</strain>
    </source>
</reference>
<evidence type="ECO:0000313" key="3">
    <source>
        <dbReference type="EMBL" id="RWS13123.1"/>
    </source>
</evidence>
<sequence>MPEGDPGILCFQHCDIQHKVFCLELPDFCPKCDIPLTSVQLKIPPFQVPFPFTCARKAPNSVIIRPTDGDFLHFYQNAADLHIGITDSKGDVYEFDKFGLHIRAKNWTWSQCLSIPIVSESSSMWREYWDYTLIIVSQMSNWQAEKYKEDSNNCYSFVLTFLRMLQVKELKPSLTSKTQFCKDFIVPRTKNAAKYIALYRQVIKDGVTVISCA</sequence>
<feature type="domain" description="MKRN2 opposite strand protein-like C-terminal" evidence="1">
    <location>
        <begin position="45"/>
        <end position="202"/>
    </location>
</feature>
<dbReference type="PANTHER" id="PTHR33963">
    <property type="entry name" value="MKRN2 OPPOSITE STRAND PROTEIN"/>
    <property type="match status" value="1"/>
</dbReference>
<dbReference type="InterPro" id="IPR053921">
    <property type="entry name" value="MKRN2OS-like_C"/>
</dbReference>
<evidence type="ECO:0000313" key="4">
    <source>
        <dbReference type="EMBL" id="RWS13944.1"/>
    </source>
</evidence>
<evidence type="ECO:0000313" key="6">
    <source>
        <dbReference type="Proteomes" id="UP000285301"/>
    </source>
</evidence>